<sequence length="59" mass="6367">MKQTEPEFWVLEYITITKDPRSSLVVVIGGAEKAADILQRTGGPTPPPSTAQPSASRSR</sequence>
<dbReference type="KEGG" id="sphv:F9278_15575"/>
<evidence type="ECO:0000313" key="2">
    <source>
        <dbReference type="EMBL" id="QFQ97391.1"/>
    </source>
</evidence>
<protein>
    <submittedName>
        <fullName evidence="2">Uncharacterized protein</fullName>
    </submittedName>
</protein>
<gene>
    <name evidence="2" type="ORF">F9278_15575</name>
</gene>
<dbReference type="EMBL" id="CP045096">
    <property type="protein sequence ID" value="QFQ97391.1"/>
    <property type="molecule type" value="Genomic_DNA"/>
</dbReference>
<dbReference type="RefSeq" id="WP_152168869.1">
    <property type="nucleotide sequence ID" value="NZ_CP045096.1"/>
</dbReference>
<dbReference type="Proteomes" id="UP000327294">
    <property type="component" value="Chromosome"/>
</dbReference>
<evidence type="ECO:0000313" key="3">
    <source>
        <dbReference type="Proteomes" id="UP000327294"/>
    </source>
</evidence>
<reference evidence="2 3" key="1">
    <citation type="submission" date="2019-10" db="EMBL/GenBank/DDBJ databases">
        <title>Streptomyces sp. strain GY16 isolated from leaves of Broussonetia papyrifera.</title>
        <authorList>
            <person name="Mo P."/>
        </authorList>
    </citation>
    <scope>NUCLEOTIDE SEQUENCE [LARGE SCALE GENOMIC DNA]</scope>
    <source>
        <strain evidence="2 3">GY16</strain>
    </source>
</reference>
<name>A0A5P8K2M6_9ACTN</name>
<proteinExistence type="predicted"/>
<accession>A0A5P8K2M6</accession>
<keyword evidence="3" id="KW-1185">Reference proteome</keyword>
<dbReference type="AlphaFoldDB" id="A0A5P8K2M6"/>
<evidence type="ECO:0000256" key="1">
    <source>
        <dbReference type="SAM" id="MobiDB-lite"/>
    </source>
</evidence>
<feature type="region of interest" description="Disordered" evidence="1">
    <location>
        <begin position="37"/>
        <end position="59"/>
    </location>
</feature>
<organism evidence="2 3">
    <name type="scientific">Streptomyces phaeolivaceus</name>
    <dbReference type="NCBI Taxonomy" id="2653200"/>
    <lineage>
        <taxon>Bacteria</taxon>
        <taxon>Bacillati</taxon>
        <taxon>Actinomycetota</taxon>
        <taxon>Actinomycetes</taxon>
        <taxon>Kitasatosporales</taxon>
        <taxon>Streptomycetaceae</taxon>
        <taxon>Streptomyces</taxon>
    </lineage>
</organism>